<dbReference type="GeneID" id="65130176"/>
<dbReference type="RefSeq" id="YP_010111727.1">
    <property type="nucleotide sequence ID" value="NC_055884.1"/>
</dbReference>
<evidence type="ECO:0000256" key="1">
    <source>
        <dbReference type="SAM" id="MobiDB-lite"/>
    </source>
</evidence>
<feature type="region of interest" description="Disordered" evidence="1">
    <location>
        <begin position="300"/>
        <end position="326"/>
    </location>
</feature>
<organism evidence="2 3">
    <name type="scientific">uncultured phage cr126_1</name>
    <dbReference type="NCBI Taxonomy" id="2772075"/>
    <lineage>
        <taxon>Viruses</taxon>
        <taxon>Duplodnaviria</taxon>
        <taxon>Heunggongvirae</taxon>
        <taxon>Uroviricota</taxon>
        <taxon>Caudoviricetes</taxon>
        <taxon>Crassvirales</taxon>
        <taxon>Steigviridae</taxon>
        <taxon>Asinivirinae</taxon>
        <taxon>Kolpuevirus</taxon>
        <taxon>Kolpuevirus hominis</taxon>
    </lineage>
</organism>
<dbReference type="KEGG" id="vg:65130176"/>
<dbReference type="EMBL" id="MT774391">
    <property type="protein sequence ID" value="QOR59569.1"/>
    <property type="molecule type" value="Genomic_DNA"/>
</dbReference>
<dbReference type="Proteomes" id="UP000594161">
    <property type="component" value="Segment"/>
</dbReference>
<keyword evidence="3" id="KW-1185">Reference proteome</keyword>
<evidence type="ECO:0000313" key="2">
    <source>
        <dbReference type="EMBL" id="QOR59569.1"/>
    </source>
</evidence>
<sequence>MNNLKKGAKVFMAFAAGSESKESNRKLYMGIAPVFVTAVNPNKEMLSKFYESDIDEEPVYLGESEVGPDGNKTKVPQVRIDFLVVSDAAKTNGIEMRTKITFFVKKAFRYNRDNTKVQVIDKYGQTAWPTIEEAKAHAIPQYENGPANLDKDYRPAYIGEEELTGFIKAYLNIPNPSFSYKDKNTGELVTKTLPNLDDALARLDSIDNYFKGDFKELDSILKLQPKNVVKACFGVRTTDENKQYQAVYTQKFLKNIITDYSKLDADIQGRKAAGSYPTTEFSIEPLHEYSVESTDFSAGAMPFPPANPTNGNAAPAAQAGPWGWVQ</sequence>
<evidence type="ECO:0000313" key="3">
    <source>
        <dbReference type="Proteomes" id="UP000594161"/>
    </source>
</evidence>
<name>A0A7M1S167_9CAUD</name>
<feature type="compositionally biased region" description="Low complexity" evidence="1">
    <location>
        <begin position="308"/>
        <end position="326"/>
    </location>
</feature>
<protein>
    <submittedName>
        <fullName evidence="2">Uncharacterized protein</fullName>
    </submittedName>
</protein>
<reference evidence="2 3" key="1">
    <citation type="submission" date="2020-07" db="EMBL/GenBank/DDBJ databases">
        <title>Taxonomic proposal: Crassvirales, a new order of highly abundant and diverse bacterial viruses.</title>
        <authorList>
            <person name="Shkoporov A.N."/>
            <person name="Stockdale S.R."/>
            <person name="Guerin E."/>
            <person name="Ross R.P."/>
            <person name="Hill C."/>
        </authorList>
    </citation>
    <scope>NUCLEOTIDE SEQUENCE [LARGE SCALE GENOMIC DNA]</scope>
</reference>
<accession>A0A7M1S167</accession>
<proteinExistence type="predicted"/>